<evidence type="ECO:0000256" key="1">
    <source>
        <dbReference type="SAM" id="Coils"/>
    </source>
</evidence>
<comment type="caution">
    <text evidence="2">The sequence shown here is derived from an EMBL/GenBank/DDBJ whole genome shotgun (WGS) entry which is preliminary data.</text>
</comment>
<evidence type="ECO:0000313" key="3">
    <source>
        <dbReference type="Proteomes" id="UP000230292"/>
    </source>
</evidence>
<proteinExistence type="predicted"/>
<gene>
    <name evidence="2" type="ORF">COW24_00470</name>
</gene>
<name>A0A2M7H589_9BACT</name>
<keyword evidence="1" id="KW-0175">Coiled coil</keyword>
<feature type="coiled-coil region" evidence="1">
    <location>
        <begin position="79"/>
        <end position="120"/>
    </location>
</feature>
<sequence>MHRANTVERRKATGKDYAGDPWMVNEVPRGMGCWHQLVWKQNMRGTVTLKGMRDMFVAEYGCDDSTRLGGFKTKPRGKVKEVVDEVAQRQAEAARKEAEATASAEERRRLEEEARQARAQAMVSPDGYIERRGLPNHEDRLNGSIFVVKRARMAVRVVENGALEETCAVPETANLMVVLRPSGDCHDVRVVCGNKVNFGLLMLATRHIAQWTQEGRSFTARGVRAAPKDLLTALAGIA</sequence>
<protein>
    <submittedName>
        <fullName evidence="2">Uncharacterized protein</fullName>
    </submittedName>
</protein>
<dbReference type="EMBL" id="PFGC01000007">
    <property type="protein sequence ID" value="PIW37396.1"/>
    <property type="molecule type" value="Genomic_DNA"/>
</dbReference>
<dbReference type="AlphaFoldDB" id="A0A2M7H589"/>
<accession>A0A2M7H589</accession>
<dbReference type="Proteomes" id="UP000230292">
    <property type="component" value="Unassembled WGS sequence"/>
</dbReference>
<reference evidence="2 3" key="1">
    <citation type="submission" date="2017-09" db="EMBL/GenBank/DDBJ databases">
        <title>Depth-based differentiation of microbial function through sediment-hosted aquifers and enrichment of novel symbionts in the deep terrestrial subsurface.</title>
        <authorList>
            <person name="Probst A.J."/>
            <person name="Ladd B."/>
            <person name="Jarett J.K."/>
            <person name="Geller-Mcgrath D.E."/>
            <person name="Sieber C.M."/>
            <person name="Emerson J.B."/>
            <person name="Anantharaman K."/>
            <person name="Thomas B.C."/>
            <person name="Malmstrom R."/>
            <person name="Stieglmeier M."/>
            <person name="Klingl A."/>
            <person name="Woyke T."/>
            <person name="Ryan C.M."/>
            <person name="Banfield J.F."/>
        </authorList>
    </citation>
    <scope>NUCLEOTIDE SEQUENCE [LARGE SCALE GENOMIC DNA]</scope>
    <source>
        <strain evidence="2">CG15_BIG_FIL_POST_REV_8_21_14_020_45_12</strain>
    </source>
</reference>
<organism evidence="2 3">
    <name type="scientific">Candidatus Kerfeldbacteria bacterium CG15_BIG_FIL_POST_REV_8_21_14_020_45_12</name>
    <dbReference type="NCBI Taxonomy" id="2014247"/>
    <lineage>
        <taxon>Bacteria</taxon>
        <taxon>Candidatus Kerfeldiibacteriota</taxon>
    </lineage>
</organism>
<evidence type="ECO:0000313" key="2">
    <source>
        <dbReference type="EMBL" id="PIW37396.1"/>
    </source>
</evidence>